<gene>
    <name evidence="2" type="ORF">AWN90_36925</name>
</gene>
<dbReference type="InterPro" id="IPR044038">
    <property type="entry name" value="dATP/dGTP_diPOhydrolase_N"/>
</dbReference>
<dbReference type="STRING" id="455432.AWN90_36925"/>
<keyword evidence="3" id="KW-1185">Reference proteome</keyword>
<evidence type="ECO:0000259" key="1">
    <source>
        <dbReference type="Pfam" id="PF18909"/>
    </source>
</evidence>
<dbReference type="OrthoDB" id="4569478at2"/>
<proteinExistence type="predicted"/>
<dbReference type="RefSeq" id="WP_082871673.1">
    <property type="nucleotide sequence ID" value="NZ_JABMCZ010000001.1"/>
</dbReference>
<dbReference type="EMBL" id="LWGR01000009">
    <property type="protein sequence ID" value="KZM72262.1"/>
    <property type="molecule type" value="Genomic_DNA"/>
</dbReference>
<organism evidence="2 3">
    <name type="scientific">Nocardia terpenica</name>
    <dbReference type="NCBI Taxonomy" id="455432"/>
    <lineage>
        <taxon>Bacteria</taxon>
        <taxon>Bacillati</taxon>
        <taxon>Actinomycetota</taxon>
        <taxon>Actinomycetes</taxon>
        <taxon>Mycobacteriales</taxon>
        <taxon>Nocardiaceae</taxon>
        <taxon>Nocardia</taxon>
    </lineage>
</organism>
<feature type="domain" description="dATP/dGTP diphosphohydrolase N-terminal" evidence="1">
    <location>
        <begin position="13"/>
        <end position="110"/>
    </location>
</feature>
<dbReference type="AlphaFoldDB" id="A0A164LCP3"/>
<accession>A0A164LCP3</accession>
<sequence>MNSAPIEERVTSRTGGQKGRKLARFGLIPAGPLRELAELYGRGAAKYSDDNWRKGYDWSLSFDAMMRHAWAFWDGEDIDEETGAKHIMCAVWHGITLAAFMVLHRSFDDRPTTRPAKGEEIECPF</sequence>
<reference evidence="2 3" key="1">
    <citation type="submission" date="2016-04" db="EMBL/GenBank/DDBJ databases">
        <authorList>
            <person name="Evans L.H."/>
            <person name="Alamgir A."/>
            <person name="Owens N."/>
            <person name="Weber N.D."/>
            <person name="Virtaneva K."/>
            <person name="Barbian K."/>
            <person name="Babar A."/>
            <person name="Rosenke K."/>
        </authorList>
    </citation>
    <scope>NUCLEOTIDE SEQUENCE [LARGE SCALE GENOMIC DNA]</scope>
    <source>
        <strain evidence="2 3">IFM 0406</strain>
    </source>
</reference>
<name>A0A164LCP3_9NOCA</name>
<comment type="caution">
    <text evidence="2">The sequence shown here is derived from an EMBL/GenBank/DDBJ whole genome shotgun (WGS) entry which is preliminary data.</text>
</comment>
<evidence type="ECO:0000313" key="3">
    <source>
        <dbReference type="Proteomes" id="UP000076512"/>
    </source>
</evidence>
<dbReference type="Pfam" id="PF18909">
    <property type="entry name" value="dGTP_diPhyd_N"/>
    <property type="match status" value="1"/>
</dbReference>
<dbReference type="Proteomes" id="UP000076512">
    <property type="component" value="Unassembled WGS sequence"/>
</dbReference>
<protein>
    <recommendedName>
        <fullName evidence="1">dATP/dGTP diphosphohydrolase N-terminal domain-containing protein</fullName>
    </recommendedName>
</protein>
<evidence type="ECO:0000313" key="2">
    <source>
        <dbReference type="EMBL" id="KZM72262.1"/>
    </source>
</evidence>